<proteinExistence type="predicted"/>
<dbReference type="Proteomes" id="UP000599523">
    <property type="component" value="Unassembled WGS sequence"/>
</dbReference>
<evidence type="ECO:0000259" key="1">
    <source>
        <dbReference type="Pfam" id="PF00534"/>
    </source>
</evidence>
<gene>
    <name evidence="2" type="ORF">GPA21_16275</name>
</gene>
<keyword evidence="3" id="KW-1185">Reference proteome</keyword>
<dbReference type="SUPFAM" id="SSF53756">
    <property type="entry name" value="UDP-Glycosyltransferase/glycogen phosphorylase"/>
    <property type="match status" value="1"/>
</dbReference>
<dbReference type="PANTHER" id="PTHR45947:SF3">
    <property type="entry name" value="SULFOQUINOVOSYL TRANSFERASE SQD2"/>
    <property type="match status" value="1"/>
</dbReference>
<sequence>SREAKAAGIASNVRFIGYIDREHELPQCYAAADVFMFSSRTETQGLVLIEAMACGLPVVALAEMGTRDILNSNRGALTPAAEIETFAQAVASLIDNPERRRQLSAEARDYSLEWSDAAMAARLADLYRACLRR</sequence>
<comment type="caution">
    <text evidence="2">The sequence shown here is derived from an EMBL/GenBank/DDBJ whole genome shotgun (WGS) entry which is preliminary data.</text>
</comment>
<evidence type="ECO:0000313" key="3">
    <source>
        <dbReference type="Proteomes" id="UP000599523"/>
    </source>
</evidence>
<reference evidence="2" key="1">
    <citation type="submission" date="2019-12" db="EMBL/GenBank/DDBJ databases">
        <title>Comparative genomics gives insights into the taxonomy of the Azoarcus-Aromatoleum group and reveals separate origins of nif in the plant-associated Azoarcus and non-plant-associated Aromatoleum sub-groups.</title>
        <authorList>
            <person name="Lafos M."/>
            <person name="Maluk M."/>
            <person name="Batista M."/>
            <person name="Junghare M."/>
            <person name="Carmona M."/>
            <person name="Faoro H."/>
            <person name="Cruz L.M."/>
            <person name="Battistoni F."/>
            <person name="De Souza E."/>
            <person name="Pedrosa F."/>
            <person name="Chen W.-M."/>
            <person name="Poole P.S."/>
            <person name="Dixon R.A."/>
            <person name="James E.K."/>
        </authorList>
    </citation>
    <scope>NUCLEOTIDE SEQUENCE</scope>
    <source>
        <strain evidence="2">NSC3</strain>
    </source>
</reference>
<dbReference type="AlphaFoldDB" id="A0A972F9B7"/>
<name>A0A972F9B7_9RHOO</name>
<organism evidence="2 3">
    <name type="scientific">Azoarcus taiwanensis</name>
    <dbReference type="NCBI Taxonomy" id="666964"/>
    <lineage>
        <taxon>Bacteria</taxon>
        <taxon>Pseudomonadati</taxon>
        <taxon>Pseudomonadota</taxon>
        <taxon>Betaproteobacteria</taxon>
        <taxon>Rhodocyclales</taxon>
        <taxon>Zoogloeaceae</taxon>
        <taxon>Azoarcus</taxon>
    </lineage>
</organism>
<evidence type="ECO:0000313" key="2">
    <source>
        <dbReference type="EMBL" id="NMG04512.1"/>
    </source>
</evidence>
<dbReference type="EMBL" id="WTVM01000127">
    <property type="protein sequence ID" value="NMG04512.1"/>
    <property type="molecule type" value="Genomic_DNA"/>
</dbReference>
<protein>
    <submittedName>
        <fullName evidence="2">Glycosyltransferase</fullName>
    </submittedName>
</protein>
<feature type="non-terminal residue" evidence="2">
    <location>
        <position position="1"/>
    </location>
</feature>
<dbReference type="InterPro" id="IPR050194">
    <property type="entry name" value="Glycosyltransferase_grp1"/>
</dbReference>
<dbReference type="InterPro" id="IPR001296">
    <property type="entry name" value="Glyco_trans_1"/>
</dbReference>
<dbReference type="Gene3D" id="3.40.50.2000">
    <property type="entry name" value="Glycogen Phosphorylase B"/>
    <property type="match status" value="2"/>
</dbReference>
<dbReference type="GO" id="GO:0016757">
    <property type="term" value="F:glycosyltransferase activity"/>
    <property type="evidence" value="ECO:0007669"/>
    <property type="project" value="InterPro"/>
</dbReference>
<dbReference type="Pfam" id="PF00534">
    <property type="entry name" value="Glycos_transf_1"/>
    <property type="match status" value="1"/>
</dbReference>
<feature type="domain" description="Glycosyl transferase family 1" evidence="1">
    <location>
        <begin position="2"/>
        <end position="109"/>
    </location>
</feature>
<dbReference type="PANTHER" id="PTHR45947">
    <property type="entry name" value="SULFOQUINOVOSYL TRANSFERASE SQD2"/>
    <property type="match status" value="1"/>
</dbReference>
<dbReference type="RefSeq" id="WP_168989176.1">
    <property type="nucleotide sequence ID" value="NZ_CAWPHM010000030.1"/>
</dbReference>
<accession>A0A972F9B7</accession>